<proteinExistence type="predicted"/>
<accession>X1V3Y2</accession>
<sequence>RPEFALNWGIIIGYIIKFYFMGKGDEADND</sequence>
<protein>
    <submittedName>
        <fullName evidence="1">Uncharacterized protein</fullName>
    </submittedName>
</protein>
<dbReference type="EMBL" id="BARW01037411">
    <property type="protein sequence ID" value="GAJ24453.1"/>
    <property type="molecule type" value="Genomic_DNA"/>
</dbReference>
<feature type="non-terminal residue" evidence="1">
    <location>
        <position position="1"/>
    </location>
</feature>
<evidence type="ECO:0000313" key="1">
    <source>
        <dbReference type="EMBL" id="GAJ24453.1"/>
    </source>
</evidence>
<name>X1V3Y2_9ZZZZ</name>
<gene>
    <name evidence="1" type="ORF">S12H4_57766</name>
</gene>
<comment type="caution">
    <text evidence="1">The sequence shown here is derived from an EMBL/GenBank/DDBJ whole genome shotgun (WGS) entry which is preliminary data.</text>
</comment>
<organism evidence="1">
    <name type="scientific">marine sediment metagenome</name>
    <dbReference type="NCBI Taxonomy" id="412755"/>
    <lineage>
        <taxon>unclassified sequences</taxon>
        <taxon>metagenomes</taxon>
        <taxon>ecological metagenomes</taxon>
    </lineage>
</organism>
<reference evidence="1" key="1">
    <citation type="journal article" date="2014" name="Front. Microbiol.">
        <title>High frequency of phylogenetically diverse reductive dehalogenase-homologous genes in deep subseafloor sedimentary metagenomes.</title>
        <authorList>
            <person name="Kawai M."/>
            <person name="Futagami T."/>
            <person name="Toyoda A."/>
            <person name="Takaki Y."/>
            <person name="Nishi S."/>
            <person name="Hori S."/>
            <person name="Arai W."/>
            <person name="Tsubouchi T."/>
            <person name="Morono Y."/>
            <person name="Uchiyama I."/>
            <person name="Ito T."/>
            <person name="Fujiyama A."/>
            <person name="Inagaki F."/>
            <person name="Takami H."/>
        </authorList>
    </citation>
    <scope>NUCLEOTIDE SEQUENCE</scope>
    <source>
        <strain evidence="1">Expedition CK06-06</strain>
    </source>
</reference>
<dbReference type="AlphaFoldDB" id="X1V3Y2"/>